<dbReference type="Proteomes" id="UP001161691">
    <property type="component" value="Unassembled WGS sequence"/>
</dbReference>
<keyword evidence="1 2" id="KW-0732">Signal</keyword>
<name>A0ABT6TTV6_9BACL</name>
<protein>
    <submittedName>
        <fullName evidence="4">S-layer homology domain-containing protein</fullName>
    </submittedName>
</protein>
<dbReference type="InterPro" id="IPR014755">
    <property type="entry name" value="Cu-Rt/internalin_Ig-like"/>
</dbReference>
<feature type="domain" description="SLH" evidence="3">
    <location>
        <begin position="78"/>
        <end position="141"/>
    </location>
</feature>
<evidence type="ECO:0000256" key="1">
    <source>
        <dbReference type="ARBA" id="ARBA00022729"/>
    </source>
</evidence>
<proteinExistence type="predicted"/>
<dbReference type="PROSITE" id="PS51272">
    <property type="entry name" value="SLH"/>
    <property type="match status" value="1"/>
</dbReference>
<evidence type="ECO:0000313" key="4">
    <source>
        <dbReference type="EMBL" id="MDI4650287.1"/>
    </source>
</evidence>
<evidence type="ECO:0000256" key="2">
    <source>
        <dbReference type="SAM" id="SignalP"/>
    </source>
</evidence>
<reference evidence="4" key="1">
    <citation type="submission" date="2023-04" db="EMBL/GenBank/DDBJ databases">
        <title>Comparative genomic analysis of Cohnella hashimotonis sp. nov., isolated from the International Space Station.</title>
        <authorList>
            <person name="Venkateswaran K."/>
            <person name="Simpson A."/>
        </authorList>
    </citation>
    <scope>NUCLEOTIDE SEQUENCE</scope>
    <source>
        <strain evidence="4">F6_2S_P_1</strain>
    </source>
</reference>
<accession>A0ABT6TTV6</accession>
<sequence length="918" mass="94166">MKKSLSLLIALAMVFGMFASMASAATTELTTAQKYQWFVDQGVLKGDPSGNPRLDSTLTRAEFATIVASVGGLKLVNTTSSFSDVKAKDWYFTAIQSASDAGLVNGIGAGKFGPKLNVTVEQVIKVAVTLAGIKPVDGAVVAGSSAWAGPYIQAATNAGLAVPSNYKANATRGQTIDVAYIVTQLKARPVLDGVTVTVNADDTITVAGKVVGTADSVKVAQGTATAVAATLKDDKTFTYTTAKQVAGTYKFTVVAYDGDKASAAVEKEVTIGGFAVSSVAVLNGKQIAVTFNKAVQEGTSVGGVSYSLNTANSYFVLSGAGNPKSVSLNSDKTVATLTFANFVNLLGSYQQFEVKSGLKSASGQAVTAYKQAVQLTDSAAPTVTEVTWLGTVPTIKFSEPVKAASLVNTVSINGSVINLNGSGIGYKNNADADGDVTSIDITGLSKNTSYTLNIVGAQDLAGTKFEYSTTLQVPNDTTPPTVVSATINGTILTVKYSEPLGKTTAGVVYGGVASASGKADVVGGNYDSSASTVTFDLNGWLNGANFLNSSVTISGYKDAVGNTGADYTTSVTITKDTTAPVLQTTFVDGNKVVFKFDEEVKVAGTPVLNASFTDTNGVKYAAGPLAGAWSVGYDANNNNNGIPSASEGENNYLVFNKSGSSFVAGTYTFTVKYASSAYIYDASANANKIASDLSSATVTVSSGSTASGKLRVAISAPKAGQLRFEFGYNDGTAGNPTLALGTPDISKFLINGVALPTGTSISFVENRYTIVADLPANSITSSGYRTVSVSNITDEAGNTLSTASGDISNGNVYIAENVKPTASNIAVVSDKVLTVSLSESVNTATANAANITGVEVYINGSTTKVANLTVTASGTTLRIEALSDNNVFAASQTIAVKFANAQIYDVNGNQIADVTLNK</sequence>
<dbReference type="EMBL" id="JAGRPV010000002">
    <property type="protein sequence ID" value="MDI4650287.1"/>
    <property type="molecule type" value="Genomic_DNA"/>
</dbReference>
<comment type="caution">
    <text evidence="4">The sequence shown here is derived from an EMBL/GenBank/DDBJ whole genome shotgun (WGS) entry which is preliminary data.</text>
</comment>
<organism evidence="4 5">
    <name type="scientific">Cohnella hashimotonis</name>
    <dbReference type="NCBI Taxonomy" id="2826895"/>
    <lineage>
        <taxon>Bacteria</taxon>
        <taxon>Bacillati</taxon>
        <taxon>Bacillota</taxon>
        <taxon>Bacilli</taxon>
        <taxon>Bacillales</taxon>
        <taxon>Paenibacillaceae</taxon>
        <taxon>Cohnella</taxon>
    </lineage>
</organism>
<feature type="chain" id="PRO_5047452669" evidence="2">
    <location>
        <begin position="25"/>
        <end position="918"/>
    </location>
</feature>
<feature type="signal peptide" evidence="2">
    <location>
        <begin position="1"/>
        <end position="24"/>
    </location>
</feature>
<keyword evidence="5" id="KW-1185">Reference proteome</keyword>
<dbReference type="RefSeq" id="WP_282913139.1">
    <property type="nucleotide sequence ID" value="NZ_JAGRPV010000002.1"/>
</dbReference>
<dbReference type="Gene3D" id="2.60.40.1220">
    <property type="match status" value="2"/>
</dbReference>
<evidence type="ECO:0000313" key="5">
    <source>
        <dbReference type="Proteomes" id="UP001161691"/>
    </source>
</evidence>
<dbReference type="Pfam" id="PF00395">
    <property type="entry name" value="SLH"/>
    <property type="match status" value="1"/>
</dbReference>
<gene>
    <name evidence="4" type="ORF">KB449_35485</name>
</gene>
<evidence type="ECO:0000259" key="3">
    <source>
        <dbReference type="PROSITE" id="PS51272"/>
    </source>
</evidence>
<dbReference type="InterPro" id="IPR001119">
    <property type="entry name" value="SLH_dom"/>
</dbReference>